<dbReference type="Proteomes" id="UP000749559">
    <property type="component" value="Unassembled WGS sequence"/>
</dbReference>
<name>A0A8S4PJA6_OWEFU</name>
<organism evidence="2 3">
    <name type="scientific">Owenia fusiformis</name>
    <name type="common">Polychaete worm</name>
    <dbReference type="NCBI Taxonomy" id="6347"/>
    <lineage>
        <taxon>Eukaryota</taxon>
        <taxon>Metazoa</taxon>
        <taxon>Spiralia</taxon>
        <taxon>Lophotrochozoa</taxon>
        <taxon>Annelida</taxon>
        <taxon>Polychaeta</taxon>
        <taxon>Sedentaria</taxon>
        <taxon>Canalipalpata</taxon>
        <taxon>Sabellida</taxon>
        <taxon>Oweniida</taxon>
        <taxon>Oweniidae</taxon>
        <taxon>Owenia</taxon>
    </lineage>
</organism>
<dbReference type="EMBL" id="CAIIXF020000008">
    <property type="protein sequence ID" value="CAH1793214.1"/>
    <property type="molecule type" value="Genomic_DNA"/>
</dbReference>
<evidence type="ECO:0000313" key="2">
    <source>
        <dbReference type="EMBL" id="CAH1793214.1"/>
    </source>
</evidence>
<dbReference type="InterPro" id="IPR021109">
    <property type="entry name" value="Peptidase_aspartic_dom_sf"/>
</dbReference>
<gene>
    <name evidence="2" type="ORF">OFUS_LOCUS18093</name>
</gene>
<feature type="compositionally biased region" description="Basic and acidic residues" evidence="1">
    <location>
        <begin position="140"/>
        <end position="153"/>
    </location>
</feature>
<protein>
    <submittedName>
        <fullName evidence="2">Uncharacterized protein</fullName>
    </submittedName>
</protein>
<keyword evidence="3" id="KW-1185">Reference proteome</keyword>
<feature type="region of interest" description="Disordered" evidence="1">
    <location>
        <begin position="229"/>
        <end position="248"/>
    </location>
</feature>
<proteinExistence type="predicted"/>
<dbReference type="AlphaFoldDB" id="A0A8S4PJA6"/>
<dbReference type="Gene3D" id="2.40.70.10">
    <property type="entry name" value="Acid Proteases"/>
    <property type="match status" value="1"/>
</dbReference>
<feature type="compositionally biased region" description="Basic and acidic residues" evidence="1">
    <location>
        <begin position="81"/>
        <end position="103"/>
    </location>
</feature>
<evidence type="ECO:0000313" key="3">
    <source>
        <dbReference type="Proteomes" id="UP000749559"/>
    </source>
</evidence>
<comment type="caution">
    <text evidence="2">The sequence shown here is derived from an EMBL/GenBank/DDBJ whole genome shotgun (WGS) entry which is preliminary data.</text>
</comment>
<feature type="region of interest" description="Disordered" evidence="1">
    <location>
        <begin position="81"/>
        <end position="211"/>
    </location>
</feature>
<feature type="compositionally biased region" description="Basic and acidic residues" evidence="1">
    <location>
        <begin position="180"/>
        <end position="211"/>
    </location>
</feature>
<reference evidence="2" key="1">
    <citation type="submission" date="2022-03" db="EMBL/GenBank/DDBJ databases">
        <authorList>
            <person name="Martin C."/>
        </authorList>
    </citation>
    <scope>NUCLEOTIDE SEQUENCE</scope>
</reference>
<sequence>MPQHKQPKLEPPKKVFVQAGGKPLHMQGVTQVEVNIGGHVEKLEVIVADIISEGILETDYLAVSKARLDYGKCKLTFEKESSRNVKNCTEQEEKPKVEPERDSSPILPNETSDSKKAVKTSPKKEVDEKPSRRERKRPRHLDDFVAEISEHNDVYNQPGTSRDSHQSRSYSRFGHGSGIHPEEVRIYRHYGSDKRSGCYSSGRDRSRSADYRLGWRPDKYSYRHYQTRTSEYRDDRDRSDYCAEEFPD</sequence>
<feature type="compositionally biased region" description="Basic and acidic residues" evidence="1">
    <location>
        <begin position="112"/>
        <end position="131"/>
    </location>
</feature>
<accession>A0A8S4PJA6</accession>
<feature type="compositionally biased region" description="Basic and acidic residues" evidence="1">
    <location>
        <begin position="230"/>
        <end position="241"/>
    </location>
</feature>
<evidence type="ECO:0000256" key="1">
    <source>
        <dbReference type="SAM" id="MobiDB-lite"/>
    </source>
</evidence>